<evidence type="ECO:0000256" key="5">
    <source>
        <dbReference type="SAM" id="MobiDB-lite"/>
    </source>
</evidence>
<evidence type="ECO:0000256" key="2">
    <source>
        <dbReference type="ARBA" id="ARBA00022723"/>
    </source>
</evidence>
<dbReference type="InterPro" id="IPR000347">
    <property type="entry name" value="Metalthion_15p"/>
</dbReference>
<dbReference type="PANTHER" id="PTHR33543">
    <property type="entry name" value="METALLOTHIONEIN-LIKE PROTEIN 2A"/>
    <property type="match status" value="1"/>
</dbReference>
<name>A0A2U1NZ33_ARTAN</name>
<evidence type="ECO:0000256" key="3">
    <source>
        <dbReference type="ARBA" id="ARBA00022851"/>
    </source>
</evidence>
<comment type="function">
    <text evidence="4">Metallothioneins have a high content of cysteine residues that bind various heavy metals.</text>
</comment>
<reference evidence="6 7" key="1">
    <citation type="journal article" date="2018" name="Mol. Plant">
        <title>The genome of Artemisia annua provides insight into the evolution of Asteraceae family and artemisinin biosynthesis.</title>
        <authorList>
            <person name="Shen Q."/>
            <person name="Zhang L."/>
            <person name="Liao Z."/>
            <person name="Wang S."/>
            <person name="Yan T."/>
            <person name="Shi P."/>
            <person name="Liu M."/>
            <person name="Fu X."/>
            <person name="Pan Q."/>
            <person name="Wang Y."/>
            <person name="Lv Z."/>
            <person name="Lu X."/>
            <person name="Zhang F."/>
            <person name="Jiang W."/>
            <person name="Ma Y."/>
            <person name="Chen M."/>
            <person name="Hao X."/>
            <person name="Li L."/>
            <person name="Tang Y."/>
            <person name="Lv G."/>
            <person name="Zhou Y."/>
            <person name="Sun X."/>
            <person name="Brodelius P.E."/>
            <person name="Rose J.K.C."/>
            <person name="Tang K."/>
        </authorList>
    </citation>
    <scope>NUCLEOTIDE SEQUENCE [LARGE SCALE GENOMIC DNA]</scope>
    <source>
        <strain evidence="7">cv. Huhao1</strain>
        <tissue evidence="6">Leaf</tissue>
    </source>
</reference>
<dbReference type="EMBL" id="PKPP01001953">
    <property type="protein sequence ID" value="PWA78690.1"/>
    <property type="molecule type" value="Genomic_DNA"/>
</dbReference>
<dbReference type="Proteomes" id="UP000245207">
    <property type="component" value="Unassembled WGS sequence"/>
</dbReference>
<accession>A0A2U1NZ33</accession>
<organism evidence="6 7">
    <name type="scientific">Artemisia annua</name>
    <name type="common">Sweet wormwood</name>
    <dbReference type="NCBI Taxonomy" id="35608"/>
    <lineage>
        <taxon>Eukaryota</taxon>
        <taxon>Viridiplantae</taxon>
        <taxon>Streptophyta</taxon>
        <taxon>Embryophyta</taxon>
        <taxon>Tracheophyta</taxon>
        <taxon>Spermatophyta</taxon>
        <taxon>Magnoliopsida</taxon>
        <taxon>eudicotyledons</taxon>
        <taxon>Gunneridae</taxon>
        <taxon>Pentapetalae</taxon>
        <taxon>asterids</taxon>
        <taxon>campanulids</taxon>
        <taxon>Asterales</taxon>
        <taxon>Asteraceae</taxon>
        <taxon>Asteroideae</taxon>
        <taxon>Anthemideae</taxon>
        <taxon>Artemisiinae</taxon>
        <taxon>Artemisia</taxon>
    </lineage>
</organism>
<evidence type="ECO:0000313" key="7">
    <source>
        <dbReference type="Proteomes" id="UP000245207"/>
    </source>
</evidence>
<dbReference type="Pfam" id="PF01439">
    <property type="entry name" value="Metallothio_2"/>
    <property type="match status" value="1"/>
</dbReference>
<gene>
    <name evidence="6" type="ORF">CTI12_AA213080</name>
</gene>
<evidence type="ECO:0000313" key="6">
    <source>
        <dbReference type="EMBL" id="PWA78690.1"/>
    </source>
</evidence>
<keyword evidence="2 4" id="KW-0479">Metal-binding</keyword>
<proteinExistence type="inferred from homology"/>
<dbReference type="PANTHER" id="PTHR33543:SF33">
    <property type="entry name" value="METALLOTHIONEIN-LIKE PROTEIN 2B"/>
    <property type="match status" value="1"/>
</dbReference>
<dbReference type="AlphaFoldDB" id="A0A2U1NZ33"/>
<protein>
    <recommendedName>
        <fullName evidence="4">Metallothionein-like protein</fullName>
    </recommendedName>
</protein>
<evidence type="ECO:0000256" key="4">
    <source>
        <dbReference type="RuleBase" id="RU369052"/>
    </source>
</evidence>
<comment type="similarity">
    <text evidence="1 4">Belongs to the metallothionein superfamily. Type 15 family.</text>
</comment>
<keyword evidence="3 4" id="KW-0480">Metal-thiolate cluster</keyword>
<comment type="caution">
    <text evidence="6">The sequence shown here is derived from an EMBL/GenBank/DDBJ whole genome shotgun (WGS) entry which is preliminary data.</text>
</comment>
<feature type="region of interest" description="Disordered" evidence="5">
    <location>
        <begin position="37"/>
        <end position="71"/>
    </location>
</feature>
<dbReference type="GO" id="GO:0046872">
    <property type="term" value="F:metal ion binding"/>
    <property type="evidence" value="ECO:0007669"/>
    <property type="project" value="UniProtKB-UniRule"/>
</dbReference>
<keyword evidence="7" id="KW-1185">Reference proteome</keyword>
<evidence type="ECO:0000256" key="1">
    <source>
        <dbReference type="ARBA" id="ARBA00005802"/>
    </source>
</evidence>
<dbReference type="STRING" id="35608.A0A2U1NZ33"/>
<sequence>MSSTNCCGGSCGCGSACKCQTSCGGCKMSPDFTENTTTTTTAVTGLGPNKSSHEGSEMGASTSENDDDGCKCGDKCTCDPCTCK</sequence>